<evidence type="ECO:0000313" key="1">
    <source>
        <dbReference type="EMBL" id="CAF1847047.1"/>
    </source>
</evidence>
<dbReference type="Proteomes" id="UP001295469">
    <property type="component" value="Chromosome C04"/>
</dbReference>
<name>A0A816JP26_BRANA</name>
<dbReference type="AlphaFoldDB" id="A0A816JP26"/>
<reference evidence="1" key="1">
    <citation type="submission" date="2021-01" db="EMBL/GenBank/DDBJ databases">
        <authorList>
            <consortium name="Genoscope - CEA"/>
            <person name="William W."/>
        </authorList>
    </citation>
    <scope>NUCLEOTIDE SEQUENCE</scope>
</reference>
<gene>
    <name evidence="1" type="ORF">DARMORV10_C04P33360.1</name>
</gene>
<protein>
    <submittedName>
        <fullName evidence="1">(rape) hypothetical protein</fullName>
    </submittedName>
</protein>
<sequence length="122" mass="14108">MEEPVMVLHLVSHKRFRLTRFYQSVNQRHHHRNKDVTITLFWPQSLTGQTLASMGVDSVICSSVHGLFHLVIMGNTHLIVDVTVTSRHVSSKMNQSLVDHHHYVIRSLSSPMLLWRRNITCS</sequence>
<dbReference type="EMBL" id="HG994368">
    <property type="protein sequence ID" value="CAF1847047.1"/>
    <property type="molecule type" value="Genomic_DNA"/>
</dbReference>
<accession>A0A816JP26</accession>
<proteinExistence type="predicted"/>
<organism evidence="1">
    <name type="scientific">Brassica napus</name>
    <name type="common">Rape</name>
    <dbReference type="NCBI Taxonomy" id="3708"/>
    <lineage>
        <taxon>Eukaryota</taxon>
        <taxon>Viridiplantae</taxon>
        <taxon>Streptophyta</taxon>
        <taxon>Embryophyta</taxon>
        <taxon>Tracheophyta</taxon>
        <taxon>Spermatophyta</taxon>
        <taxon>Magnoliopsida</taxon>
        <taxon>eudicotyledons</taxon>
        <taxon>Gunneridae</taxon>
        <taxon>Pentapetalae</taxon>
        <taxon>rosids</taxon>
        <taxon>malvids</taxon>
        <taxon>Brassicales</taxon>
        <taxon>Brassicaceae</taxon>
        <taxon>Brassiceae</taxon>
        <taxon>Brassica</taxon>
    </lineage>
</organism>